<dbReference type="Pfam" id="PF00027">
    <property type="entry name" value="cNMP_binding"/>
    <property type="match status" value="1"/>
</dbReference>
<protein>
    <recommendedName>
        <fullName evidence="2">Cyclic nucleotide-binding domain-containing protein</fullName>
    </recommendedName>
</protein>
<feature type="region of interest" description="Disordered" evidence="1">
    <location>
        <begin position="425"/>
        <end position="464"/>
    </location>
</feature>
<dbReference type="Proteomes" id="UP000284702">
    <property type="component" value="Unassembled WGS sequence"/>
</dbReference>
<feature type="region of interest" description="Disordered" evidence="1">
    <location>
        <begin position="834"/>
        <end position="858"/>
    </location>
</feature>
<dbReference type="Gene3D" id="2.60.120.10">
    <property type="entry name" value="Jelly Rolls"/>
    <property type="match status" value="2"/>
</dbReference>
<reference evidence="3" key="1">
    <citation type="submission" date="2018-07" db="EMBL/GenBank/DDBJ databases">
        <title>Annotation of Aphanomyces astaci genome assembly.</title>
        <authorList>
            <person name="Studholme D.J."/>
        </authorList>
    </citation>
    <scope>NUCLEOTIDE SEQUENCE [LARGE SCALE GENOMIC DNA]</scope>
    <source>
        <strain evidence="3">Pc</strain>
    </source>
</reference>
<feature type="compositionally biased region" description="Basic and acidic residues" evidence="1">
    <location>
        <begin position="376"/>
        <end position="385"/>
    </location>
</feature>
<proteinExistence type="predicted"/>
<dbReference type="InterPro" id="IPR014710">
    <property type="entry name" value="RmlC-like_jellyroll"/>
</dbReference>
<evidence type="ECO:0000313" key="4">
    <source>
        <dbReference type="Proteomes" id="UP000284702"/>
    </source>
</evidence>
<keyword evidence="4" id="KW-1185">Reference proteome</keyword>
<feature type="domain" description="Cyclic nucleotide-binding" evidence="2">
    <location>
        <begin position="60"/>
        <end position="119"/>
    </location>
</feature>
<dbReference type="SMART" id="SM00100">
    <property type="entry name" value="cNMP"/>
    <property type="match status" value="1"/>
</dbReference>
<dbReference type="CDD" id="cd00038">
    <property type="entry name" value="CAP_ED"/>
    <property type="match status" value="2"/>
</dbReference>
<sequence>MPTHHRPREDPRKASLATQYEMTSTTGTAFERMVADNGANVLHCRHLLLKPVEMRNVEDVHMGDMGDKFYVIFSGTVQVRKSILNQNGDSVESAVCELRPGDCFGDRALTGALNETLPREGVKFFARFSFEVRKQLCKALRLICAWTNTVVFEEGHPGYHFYIIFCGSVEVLINTTNRYDAAVQSVVSMLKEGETFGELALSEEDGTRRATVVATEYTEFLTLSRDEYIPLIQKYQNQYHTEYVRMLQQNPYFTGDEWDLHTLEAMCSVMVEKATAGKFNDVFIRPVSVVATSPVKVISIDRKKHWLTNQCVQVLVLSRFDIFHLLTPEARDGLQRWSYNADAETLDARVLKTIVWEKYRSNFIADSMLLSSKPTVEHRGVEDSSQKQLQKHGHLPPVKQTTDIHARKVVDSGELQLVSRPRLTYSSSQGQLSHPSHHSSRQPKPSPSADILILDPTNTGSTVSTTATPAAVPLSSSASMPALLASLVADAATPPLVVSAPAPRLPPASMGITHFNPKQQQQSIVPSTPETTRSKTPISGGSHPTRQFLWSPLHGVYQPYAVVGFGRPVESVAPVTFRVCGKFRDLDAALRMFHDVCKLEPTPVNAIEDHSNFVVYKDGDVSLALRNMDRSDKPSTVSEEGPPGPPLAQSSSMHSIPPRQHLNALTSCALNTGPKESRLRQKRHSVVLTTSSSPNSKLPSAHRLADDALPDSSTIVAGIRQEGDPDVMGQRFACIGLKHHVDDDSRDLHVHVYHCFPTHQSAIRHSKQLVAMLNAFADNCLYTENTTQLTATAMATTNSMHMTIKIASRSMGGVSGDGGIVTSGSPMFNTIAADKDDDDVQCADDGGWPDDVSNTVTK</sequence>
<dbReference type="SUPFAM" id="SSF51206">
    <property type="entry name" value="cAMP-binding domain-like"/>
    <property type="match status" value="2"/>
</dbReference>
<name>A0A3R7X554_APHAT</name>
<comment type="caution">
    <text evidence="3">The sequence shown here is derived from an EMBL/GenBank/DDBJ whole genome shotgun (WGS) entry which is preliminary data.</text>
</comment>
<feature type="compositionally biased region" description="Polar residues" evidence="1">
    <location>
        <begin position="425"/>
        <end position="434"/>
    </location>
</feature>
<dbReference type="VEuPathDB" id="FungiDB:H257_00448"/>
<feature type="region of interest" description="Disordered" evidence="1">
    <location>
        <begin position="672"/>
        <end position="706"/>
    </location>
</feature>
<dbReference type="InterPro" id="IPR018490">
    <property type="entry name" value="cNMP-bd_dom_sf"/>
</dbReference>
<accession>A0A3R7X554</accession>
<dbReference type="PANTHER" id="PTHR23011:SF28">
    <property type="entry name" value="CYCLIC NUCLEOTIDE-BINDING DOMAIN CONTAINING PROTEIN"/>
    <property type="match status" value="1"/>
</dbReference>
<dbReference type="PROSITE" id="PS50042">
    <property type="entry name" value="CNMP_BINDING_3"/>
    <property type="match status" value="2"/>
</dbReference>
<evidence type="ECO:0000259" key="2">
    <source>
        <dbReference type="PROSITE" id="PS50042"/>
    </source>
</evidence>
<dbReference type="PANTHER" id="PTHR23011">
    <property type="entry name" value="CYCLIC NUCLEOTIDE-BINDING DOMAIN CONTAINING PROTEIN"/>
    <property type="match status" value="1"/>
</dbReference>
<evidence type="ECO:0000256" key="1">
    <source>
        <dbReference type="SAM" id="MobiDB-lite"/>
    </source>
</evidence>
<feature type="region of interest" description="Disordered" evidence="1">
    <location>
        <begin position="628"/>
        <end position="658"/>
    </location>
</feature>
<evidence type="ECO:0000313" key="3">
    <source>
        <dbReference type="EMBL" id="RQM27765.1"/>
    </source>
</evidence>
<organism evidence="3 4">
    <name type="scientific">Aphanomyces astaci</name>
    <name type="common">Crayfish plague agent</name>
    <dbReference type="NCBI Taxonomy" id="112090"/>
    <lineage>
        <taxon>Eukaryota</taxon>
        <taxon>Sar</taxon>
        <taxon>Stramenopiles</taxon>
        <taxon>Oomycota</taxon>
        <taxon>Saprolegniomycetes</taxon>
        <taxon>Saprolegniales</taxon>
        <taxon>Verrucalvaceae</taxon>
        <taxon>Aphanomyces</taxon>
    </lineage>
</organism>
<feature type="region of interest" description="Disordered" evidence="1">
    <location>
        <begin position="517"/>
        <end position="543"/>
    </location>
</feature>
<dbReference type="InterPro" id="IPR000595">
    <property type="entry name" value="cNMP-bd_dom"/>
</dbReference>
<feature type="domain" description="Cyclic nucleotide-binding" evidence="2">
    <location>
        <begin position="124"/>
        <end position="249"/>
    </location>
</feature>
<gene>
    <name evidence="3" type="ORF">B5M09_006869</name>
</gene>
<dbReference type="EMBL" id="MZMZ02001977">
    <property type="protein sequence ID" value="RQM27765.1"/>
    <property type="molecule type" value="Genomic_DNA"/>
</dbReference>
<feature type="compositionally biased region" description="Polar residues" evidence="1">
    <location>
        <begin position="687"/>
        <end position="698"/>
    </location>
</feature>
<feature type="region of interest" description="Disordered" evidence="1">
    <location>
        <begin position="376"/>
        <end position="405"/>
    </location>
</feature>
<dbReference type="AlphaFoldDB" id="A0A3R7X554"/>